<dbReference type="EC" id="2.7.13.3" evidence="2"/>
<dbReference type="Gene3D" id="1.10.287.130">
    <property type="match status" value="1"/>
</dbReference>
<dbReference type="InterPro" id="IPR036097">
    <property type="entry name" value="HisK_dim/P_sf"/>
</dbReference>
<feature type="transmembrane region" description="Helical" evidence="8">
    <location>
        <begin position="401"/>
        <end position="420"/>
    </location>
</feature>
<dbReference type="Pfam" id="PF13424">
    <property type="entry name" value="TPR_12"/>
    <property type="match status" value="1"/>
</dbReference>
<feature type="signal peptide" evidence="9">
    <location>
        <begin position="1"/>
        <end position="23"/>
    </location>
</feature>
<dbReference type="GO" id="GO:0004721">
    <property type="term" value="F:phosphoprotein phosphatase activity"/>
    <property type="evidence" value="ECO:0007669"/>
    <property type="project" value="TreeGrafter"/>
</dbReference>
<organism evidence="11 12">
    <name type="scientific">Chryseotalea sanaruensis</name>
    <dbReference type="NCBI Taxonomy" id="2482724"/>
    <lineage>
        <taxon>Bacteria</taxon>
        <taxon>Pseudomonadati</taxon>
        <taxon>Bacteroidota</taxon>
        <taxon>Cytophagia</taxon>
        <taxon>Cytophagales</taxon>
        <taxon>Chryseotaleaceae</taxon>
        <taxon>Chryseotalea</taxon>
    </lineage>
</organism>
<keyword evidence="8" id="KW-0472">Membrane</keyword>
<dbReference type="GO" id="GO:0000155">
    <property type="term" value="F:phosphorelay sensor kinase activity"/>
    <property type="evidence" value="ECO:0007669"/>
    <property type="project" value="InterPro"/>
</dbReference>
<reference evidence="11 12" key="1">
    <citation type="submission" date="2018-11" db="EMBL/GenBank/DDBJ databases">
        <title>Chryseotalea sanarue gen. nov., sp., nov., a member of the family Cytophagaceae, isolated from a brackish lake in Hamamatsu Japan.</title>
        <authorList>
            <person name="Maejima Y."/>
            <person name="Iino T."/>
            <person name="Muraguchi Y."/>
            <person name="Fukuda K."/>
            <person name="Ohkuma M."/>
            <person name="Moriuchi R."/>
            <person name="Dohra H."/>
            <person name="Kimbara K."/>
            <person name="Shintani M."/>
        </authorList>
    </citation>
    <scope>NUCLEOTIDE SEQUENCE [LARGE SCALE GENOMIC DNA]</scope>
    <source>
        <strain evidence="11 12">Ys</strain>
    </source>
</reference>
<accession>A0A401U8J7</accession>
<dbReference type="Gene3D" id="3.30.565.10">
    <property type="entry name" value="Histidine kinase-like ATPase, C-terminal domain"/>
    <property type="match status" value="1"/>
</dbReference>
<proteinExistence type="predicted"/>
<dbReference type="PANTHER" id="PTHR45453">
    <property type="entry name" value="PHOSPHATE REGULON SENSOR PROTEIN PHOR"/>
    <property type="match status" value="1"/>
</dbReference>
<gene>
    <name evidence="11" type="ORF">SanaruYs_14430</name>
</gene>
<dbReference type="Pfam" id="PF02518">
    <property type="entry name" value="HATPase_c"/>
    <property type="match status" value="1"/>
</dbReference>
<sequence>MPSKLITSMLMACLLLLAQWVTAQSGKVDSLEASLLKTSVDTARLSIINQLIRCYTDSNNERTIALAKEALTFVDKARSKKEAAGIYLNYALAIEALGKYTESILYNEKALDLYKQANDSANISIIYNNLGIGYNQLGDYSMAVHNLLLAIEIDEALQDSIGSSFDYINLSETYYFSKNYQLAELWGKKAFNTINATREKYGLAYAAETLALAYIELGKLDSAKLLVSTASALAKVQSVDYLICRSESHLGRISLKQGDYDGARFHFLNALKLSKDKYISDVRLPSLILLSEAYLYLNKEQIALEHGIEAYQASLTVKNKVWAMESSTVLAKIFEKMNRGKEAIKYLQLASLYKDTILDQSIRGSILAKAFNINLENEKRAKQKALDGLEEKDKVVLRQRYLLIIGGILVLSLLTFLYLIRKAGIDRKRNNEQLISNNIQLNRLNQEVNGLINTIVHDLKAPLNSLQGILYVLEQDTSHNSSANEMIKHGHRVIEGGHEIIKELLELRELEEKTTALNIENISLKKLIEGIKEEYLPYAHQKQISINTLSEDEMVGLDQQMVKRLIGNLVSNAIKYSPPGKQVQIVAHKANQLITFEVVDEGQGFSEEDREKMYQKFQKLSARPTAGETSHGLGLAIVKIIVSRLKANIELTSEVGKGSSFIVTIPAT</sequence>
<dbReference type="SUPFAM" id="SSF47384">
    <property type="entry name" value="Homodimeric domain of signal transducing histidine kinase"/>
    <property type="match status" value="1"/>
</dbReference>
<dbReference type="InterPro" id="IPR011990">
    <property type="entry name" value="TPR-like_helical_dom_sf"/>
</dbReference>
<keyword evidence="3" id="KW-0597">Phosphoprotein</keyword>
<keyword evidence="4" id="KW-0808">Transferase</keyword>
<dbReference type="InterPro" id="IPR004358">
    <property type="entry name" value="Sig_transdc_His_kin-like_C"/>
</dbReference>
<dbReference type="GO" id="GO:0016036">
    <property type="term" value="P:cellular response to phosphate starvation"/>
    <property type="evidence" value="ECO:0007669"/>
    <property type="project" value="TreeGrafter"/>
</dbReference>
<keyword evidence="8" id="KW-0812">Transmembrane</keyword>
<evidence type="ECO:0000313" key="11">
    <source>
        <dbReference type="EMBL" id="GCC51222.1"/>
    </source>
</evidence>
<evidence type="ECO:0000256" key="4">
    <source>
        <dbReference type="ARBA" id="ARBA00022679"/>
    </source>
</evidence>
<keyword evidence="6" id="KW-0902">Two-component regulatory system</keyword>
<evidence type="ECO:0000313" key="12">
    <source>
        <dbReference type="Proteomes" id="UP000288227"/>
    </source>
</evidence>
<dbReference type="SMART" id="SM00028">
    <property type="entry name" value="TPR"/>
    <property type="match status" value="5"/>
</dbReference>
<comment type="catalytic activity">
    <reaction evidence="1">
        <text>ATP + protein L-histidine = ADP + protein N-phospho-L-histidine.</text>
        <dbReference type="EC" id="2.7.13.3"/>
    </reaction>
</comment>
<dbReference type="RefSeq" id="WP_127121854.1">
    <property type="nucleotide sequence ID" value="NZ_BHXQ01000002.1"/>
</dbReference>
<keyword evidence="8" id="KW-1133">Transmembrane helix</keyword>
<dbReference type="PROSITE" id="PS50005">
    <property type="entry name" value="TPR"/>
    <property type="match status" value="1"/>
</dbReference>
<dbReference type="Gene3D" id="1.25.40.10">
    <property type="entry name" value="Tetratricopeptide repeat domain"/>
    <property type="match status" value="2"/>
</dbReference>
<dbReference type="AlphaFoldDB" id="A0A401U8J7"/>
<evidence type="ECO:0000259" key="10">
    <source>
        <dbReference type="PROSITE" id="PS50109"/>
    </source>
</evidence>
<dbReference type="GO" id="GO:0005886">
    <property type="term" value="C:plasma membrane"/>
    <property type="evidence" value="ECO:0007669"/>
    <property type="project" value="TreeGrafter"/>
</dbReference>
<evidence type="ECO:0000256" key="6">
    <source>
        <dbReference type="ARBA" id="ARBA00023012"/>
    </source>
</evidence>
<dbReference type="PANTHER" id="PTHR45453:SF1">
    <property type="entry name" value="PHOSPHATE REGULON SENSOR PROTEIN PHOR"/>
    <property type="match status" value="1"/>
</dbReference>
<feature type="repeat" description="TPR" evidence="7">
    <location>
        <begin position="124"/>
        <end position="157"/>
    </location>
</feature>
<evidence type="ECO:0000256" key="9">
    <source>
        <dbReference type="SAM" id="SignalP"/>
    </source>
</evidence>
<dbReference type="PRINTS" id="PR00344">
    <property type="entry name" value="BCTRLSENSOR"/>
</dbReference>
<comment type="caution">
    <text evidence="11">The sequence shown here is derived from an EMBL/GenBank/DDBJ whole genome shotgun (WGS) entry which is preliminary data.</text>
</comment>
<dbReference type="SMART" id="SM00387">
    <property type="entry name" value="HATPase_c"/>
    <property type="match status" value="1"/>
</dbReference>
<feature type="chain" id="PRO_5019477603" description="histidine kinase" evidence="9">
    <location>
        <begin position="24"/>
        <end position="668"/>
    </location>
</feature>
<dbReference type="FunFam" id="3.30.565.10:FF:000006">
    <property type="entry name" value="Sensor histidine kinase WalK"/>
    <property type="match status" value="1"/>
</dbReference>
<dbReference type="InterPro" id="IPR003594">
    <property type="entry name" value="HATPase_dom"/>
</dbReference>
<dbReference type="Proteomes" id="UP000288227">
    <property type="component" value="Unassembled WGS sequence"/>
</dbReference>
<evidence type="ECO:0000256" key="2">
    <source>
        <dbReference type="ARBA" id="ARBA00012438"/>
    </source>
</evidence>
<evidence type="ECO:0000256" key="3">
    <source>
        <dbReference type="ARBA" id="ARBA00022553"/>
    </source>
</evidence>
<dbReference type="EMBL" id="BHXQ01000002">
    <property type="protein sequence ID" value="GCC51222.1"/>
    <property type="molecule type" value="Genomic_DNA"/>
</dbReference>
<protein>
    <recommendedName>
        <fullName evidence="2">histidine kinase</fullName>
        <ecNumber evidence="2">2.7.13.3</ecNumber>
    </recommendedName>
</protein>
<keyword evidence="9" id="KW-0732">Signal</keyword>
<feature type="domain" description="Histidine kinase" evidence="10">
    <location>
        <begin position="454"/>
        <end position="668"/>
    </location>
</feature>
<dbReference type="InterPro" id="IPR050351">
    <property type="entry name" value="BphY/WalK/GraS-like"/>
</dbReference>
<evidence type="ECO:0000256" key="5">
    <source>
        <dbReference type="ARBA" id="ARBA00022777"/>
    </source>
</evidence>
<dbReference type="InterPro" id="IPR005467">
    <property type="entry name" value="His_kinase_dom"/>
</dbReference>
<dbReference type="InterPro" id="IPR019734">
    <property type="entry name" value="TPR_rpt"/>
</dbReference>
<dbReference type="SUPFAM" id="SSF48452">
    <property type="entry name" value="TPR-like"/>
    <property type="match status" value="2"/>
</dbReference>
<dbReference type="PROSITE" id="PS50109">
    <property type="entry name" value="HIS_KIN"/>
    <property type="match status" value="1"/>
</dbReference>
<name>A0A401U8J7_9BACT</name>
<keyword evidence="5" id="KW-0418">Kinase</keyword>
<evidence type="ECO:0000256" key="7">
    <source>
        <dbReference type="PROSITE-ProRule" id="PRU00339"/>
    </source>
</evidence>
<dbReference type="OrthoDB" id="9810447at2"/>
<dbReference type="InterPro" id="IPR036890">
    <property type="entry name" value="HATPase_C_sf"/>
</dbReference>
<dbReference type="SUPFAM" id="SSF55874">
    <property type="entry name" value="ATPase domain of HSP90 chaperone/DNA topoisomerase II/histidine kinase"/>
    <property type="match status" value="1"/>
</dbReference>
<evidence type="ECO:0000256" key="8">
    <source>
        <dbReference type="SAM" id="Phobius"/>
    </source>
</evidence>
<keyword evidence="7" id="KW-0802">TPR repeat</keyword>
<evidence type="ECO:0000256" key="1">
    <source>
        <dbReference type="ARBA" id="ARBA00000085"/>
    </source>
</evidence>
<keyword evidence="12" id="KW-1185">Reference proteome</keyword>